<dbReference type="GO" id="GO:0032790">
    <property type="term" value="P:ribosome disassembly"/>
    <property type="evidence" value="ECO:0007669"/>
    <property type="project" value="TreeGrafter"/>
</dbReference>
<dbReference type="InterPro" id="IPR000795">
    <property type="entry name" value="T_Tr_GTP-bd_dom"/>
</dbReference>
<dbReference type="Pfam" id="PF22042">
    <property type="entry name" value="EF-G_D2"/>
    <property type="match status" value="1"/>
</dbReference>
<dbReference type="FunFam" id="3.30.70.240:FF:000001">
    <property type="entry name" value="Elongation factor G"/>
    <property type="match status" value="1"/>
</dbReference>
<dbReference type="CDD" id="cd04088">
    <property type="entry name" value="EFG_mtEFG_II"/>
    <property type="match status" value="1"/>
</dbReference>
<dbReference type="InterPro" id="IPR005517">
    <property type="entry name" value="Transl_elong_EFG/EF2_IV"/>
</dbReference>
<dbReference type="Pfam" id="PF14492">
    <property type="entry name" value="EFG_III"/>
    <property type="match status" value="1"/>
</dbReference>
<dbReference type="Gene3D" id="3.40.50.300">
    <property type="entry name" value="P-loop containing nucleotide triphosphate hydrolases"/>
    <property type="match status" value="1"/>
</dbReference>
<comment type="caution">
    <text evidence="4">The sequence shown here is derived from an EMBL/GenBank/DDBJ whole genome shotgun (WGS) entry which is preliminary data.</text>
</comment>
<dbReference type="InterPro" id="IPR041095">
    <property type="entry name" value="EFG_II"/>
</dbReference>
<keyword evidence="1" id="KW-0547">Nucleotide-binding</keyword>
<keyword evidence="2" id="KW-0342">GTP-binding</keyword>
<evidence type="ECO:0000256" key="2">
    <source>
        <dbReference type="ARBA" id="ARBA00023134"/>
    </source>
</evidence>
<dbReference type="CDD" id="cd16262">
    <property type="entry name" value="EFG_III"/>
    <property type="match status" value="1"/>
</dbReference>
<keyword evidence="5" id="KW-1185">Reference proteome</keyword>
<dbReference type="NCBIfam" id="NF009891">
    <property type="entry name" value="PRK13351.1-1"/>
    <property type="match status" value="1"/>
</dbReference>
<keyword evidence="4" id="KW-0648">Protein biosynthesis</keyword>
<dbReference type="EMBL" id="VULQ01000015">
    <property type="protein sequence ID" value="MSS78595.1"/>
    <property type="molecule type" value="Genomic_DNA"/>
</dbReference>
<dbReference type="GO" id="GO:0003924">
    <property type="term" value="F:GTPase activity"/>
    <property type="evidence" value="ECO:0007669"/>
    <property type="project" value="InterPro"/>
</dbReference>
<dbReference type="Gene3D" id="3.30.70.870">
    <property type="entry name" value="Elongation Factor G (Translational Gtpase), domain 3"/>
    <property type="match status" value="1"/>
</dbReference>
<dbReference type="InterPro" id="IPR009022">
    <property type="entry name" value="EFG_III"/>
</dbReference>
<dbReference type="Pfam" id="PF03764">
    <property type="entry name" value="EFG_IV"/>
    <property type="match status" value="1"/>
</dbReference>
<dbReference type="InterPro" id="IPR035647">
    <property type="entry name" value="EFG_III/V"/>
</dbReference>
<dbReference type="SMART" id="SM00838">
    <property type="entry name" value="EFG_C"/>
    <property type="match status" value="1"/>
</dbReference>
<dbReference type="GO" id="GO:0005525">
    <property type="term" value="F:GTP binding"/>
    <property type="evidence" value="ECO:0007669"/>
    <property type="project" value="UniProtKB-KW"/>
</dbReference>
<accession>A0A6N7VGN9</accession>
<dbReference type="SUPFAM" id="SSF52540">
    <property type="entry name" value="P-loop containing nucleoside triphosphate hydrolases"/>
    <property type="match status" value="1"/>
</dbReference>
<dbReference type="Proteomes" id="UP000441925">
    <property type="component" value="Unassembled WGS sequence"/>
</dbReference>
<dbReference type="CDD" id="cd04170">
    <property type="entry name" value="EF-G_bact"/>
    <property type="match status" value="1"/>
</dbReference>
<dbReference type="InterPro" id="IPR000640">
    <property type="entry name" value="EFG_V-like"/>
</dbReference>
<evidence type="ECO:0000256" key="1">
    <source>
        <dbReference type="ARBA" id="ARBA00022741"/>
    </source>
</evidence>
<name>A0A6N7VGN9_9FIRM</name>
<dbReference type="PROSITE" id="PS51722">
    <property type="entry name" value="G_TR_2"/>
    <property type="match status" value="1"/>
</dbReference>
<dbReference type="PANTHER" id="PTHR43261">
    <property type="entry name" value="TRANSLATION ELONGATION FACTOR G-RELATED"/>
    <property type="match status" value="1"/>
</dbReference>
<dbReference type="RefSeq" id="WP_154541829.1">
    <property type="nucleotide sequence ID" value="NZ_VULQ01000015.1"/>
</dbReference>
<dbReference type="InterPro" id="IPR020568">
    <property type="entry name" value="Ribosomal_Su5_D2-typ_SF"/>
</dbReference>
<dbReference type="NCBIfam" id="TIGR00231">
    <property type="entry name" value="small_GTP"/>
    <property type="match status" value="1"/>
</dbReference>
<dbReference type="InterPro" id="IPR014721">
    <property type="entry name" value="Ribsml_uS5_D2-typ_fold_subgr"/>
</dbReference>
<evidence type="ECO:0000259" key="3">
    <source>
        <dbReference type="PROSITE" id="PS51722"/>
    </source>
</evidence>
<dbReference type="InterPro" id="IPR009000">
    <property type="entry name" value="Transl_B-barrel_sf"/>
</dbReference>
<dbReference type="NCBIfam" id="NF009379">
    <property type="entry name" value="PRK12740.1-3"/>
    <property type="match status" value="1"/>
</dbReference>
<dbReference type="AlphaFoldDB" id="A0A6N7VGN9"/>
<keyword evidence="4" id="KW-0251">Elongation factor</keyword>
<dbReference type="GO" id="GO:0003746">
    <property type="term" value="F:translation elongation factor activity"/>
    <property type="evidence" value="ECO:0007669"/>
    <property type="project" value="UniProtKB-KW"/>
</dbReference>
<evidence type="ECO:0000313" key="5">
    <source>
        <dbReference type="Proteomes" id="UP000441925"/>
    </source>
</evidence>
<sequence length="687" mass="76778">MKDYKTNKLRNLSLVGHSGAGKTSLTEALLLSTKAINRAGKVSEGNTVSDYEKQEIKRGISIQTSIIPVEYGDYKVNFIDAPGFFDFEGEVLNALRASESSLFVIDGENGIEVGTEKYWKYTENISLPRIIFVNKLDKENANFNKVVSDLHIEFSKKIIPLTLTLGEGEEFEGLIDVIDKKAFKYTNGVAEEVEIPELRKEEVDTVYEEILEVVAESDDALMDKYFSGEKFTKEEFKEGFRKAIIDGSAVPLLAGSVEKSIGLDLLLDIITRFMPSPDHADANIGFRVKDGYEGFEVSEDSPFSAVVFKTIADPFLGKISIFKVLSGIINKDDNFYNISKEKEAKASNIFFLRGKEQIKTDKVIAGDIGAFSKQESLQTGDSLCTKDNPIEYKKIKYPTPVLSYAIEAESKNDEDKISSALKKLAEEDPTFIDERNAETHQEVLSGLGNVQLEVLMDKLRDNYSVNTKVVELKIPYRETIKGKSDVQGKHKKQSGGAGQYGDVFIRFEPCDEEFVFEEEVFGGAVPKNYFPAVEKGLLESMDEGPLAGYKVVGIKATLYDGSYHPVDSNEQAFKSAARIAFKKGIEEAKPIILEPIMKLEIKVDEQYMGDVMGDMNKRRGRILGMQSQEDGSQVISALAPQSEVLTYSIDLRSMTQARGSFSMEFEKYEEVPKELTDKIIEKSKEEK</sequence>
<dbReference type="Gene3D" id="3.30.70.240">
    <property type="match status" value="1"/>
</dbReference>
<gene>
    <name evidence="4" type="ORF">FYJ26_09405</name>
</gene>
<dbReference type="SMART" id="SM00889">
    <property type="entry name" value="EFG_IV"/>
    <property type="match status" value="1"/>
</dbReference>
<dbReference type="CDD" id="cd03713">
    <property type="entry name" value="EFG_mtEFG_C"/>
    <property type="match status" value="1"/>
</dbReference>
<protein>
    <submittedName>
        <fullName evidence="4">Elongation factor G</fullName>
    </submittedName>
</protein>
<dbReference type="SUPFAM" id="SSF54211">
    <property type="entry name" value="Ribosomal protein S5 domain 2-like"/>
    <property type="match status" value="1"/>
</dbReference>
<dbReference type="InterPro" id="IPR005225">
    <property type="entry name" value="Small_GTP-bd"/>
</dbReference>
<dbReference type="InterPro" id="IPR035649">
    <property type="entry name" value="EFG_V"/>
</dbReference>
<dbReference type="InterPro" id="IPR027417">
    <property type="entry name" value="P-loop_NTPase"/>
</dbReference>
<dbReference type="PRINTS" id="PR00315">
    <property type="entry name" value="ELONGATNFCT"/>
</dbReference>
<evidence type="ECO:0000313" key="4">
    <source>
        <dbReference type="EMBL" id="MSS78595.1"/>
    </source>
</evidence>
<feature type="domain" description="Tr-type G" evidence="3">
    <location>
        <begin position="7"/>
        <end position="278"/>
    </location>
</feature>
<dbReference type="FunFam" id="3.30.230.10:FF:000003">
    <property type="entry name" value="Elongation factor G"/>
    <property type="match status" value="1"/>
</dbReference>
<organism evidence="4 5">
    <name type="scientific">Anaerococcus porci</name>
    <dbReference type="NCBI Taxonomy" id="2652269"/>
    <lineage>
        <taxon>Bacteria</taxon>
        <taxon>Bacillati</taxon>
        <taxon>Bacillota</taxon>
        <taxon>Tissierellia</taxon>
        <taxon>Tissierellales</taxon>
        <taxon>Peptoniphilaceae</taxon>
        <taxon>Anaerococcus</taxon>
    </lineage>
</organism>
<dbReference type="InterPro" id="IPR053905">
    <property type="entry name" value="EF-G-like_DII"/>
</dbReference>
<dbReference type="SUPFAM" id="SSF54980">
    <property type="entry name" value="EF-G C-terminal domain-like"/>
    <property type="match status" value="2"/>
</dbReference>
<dbReference type="CDD" id="cd01434">
    <property type="entry name" value="EFG_mtEFG1_IV"/>
    <property type="match status" value="1"/>
</dbReference>
<dbReference type="InterPro" id="IPR047872">
    <property type="entry name" value="EFG_IV"/>
</dbReference>
<dbReference type="Pfam" id="PF00679">
    <property type="entry name" value="EFG_C"/>
    <property type="match status" value="1"/>
</dbReference>
<dbReference type="Gene3D" id="2.40.30.10">
    <property type="entry name" value="Translation factors"/>
    <property type="match status" value="1"/>
</dbReference>
<dbReference type="Pfam" id="PF00009">
    <property type="entry name" value="GTP_EFTU"/>
    <property type="match status" value="1"/>
</dbReference>
<dbReference type="NCBIfam" id="NF009381">
    <property type="entry name" value="PRK12740.1-5"/>
    <property type="match status" value="1"/>
</dbReference>
<dbReference type="PANTHER" id="PTHR43261:SF6">
    <property type="entry name" value="ELONGATION FACTOR G-LIKE PROTEIN"/>
    <property type="match status" value="1"/>
</dbReference>
<dbReference type="SUPFAM" id="SSF50447">
    <property type="entry name" value="Translation proteins"/>
    <property type="match status" value="1"/>
</dbReference>
<dbReference type="Gene3D" id="3.30.230.10">
    <property type="match status" value="1"/>
</dbReference>
<reference evidence="4 5" key="1">
    <citation type="submission" date="2019-08" db="EMBL/GenBank/DDBJ databases">
        <title>In-depth cultivation of the pig gut microbiome towards novel bacterial diversity and tailored functional studies.</title>
        <authorList>
            <person name="Wylensek D."/>
            <person name="Hitch T.C.A."/>
            <person name="Clavel T."/>
        </authorList>
    </citation>
    <scope>NUCLEOTIDE SEQUENCE [LARGE SCALE GENOMIC DNA]</scope>
    <source>
        <strain evidence="4 5">WCA-380-WT-2B</strain>
    </source>
</reference>
<proteinExistence type="predicted"/>